<keyword evidence="4" id="KW-0804">Transcription</keyword>
<evidence type="ECO:0000256" key="3">
    <source>
        <dbReference type="ARBA" id="ARBA00023015"/>
    </source>
</evidence>
<dbReference type="PANTHER" id="PTHR13218">
    <property type="entry name" value="TRANSCRIPTION INITIATION FACTOR TFIID SUBUNIT 11-RELATED"/>
    <property type="match status" value="1"/>
</dbReference>
<reference evidence="9 10" key="1">
    <citation type="journal article" date="2013" name="Curr. Biol.">
        <title>Shared signatures of parasitism and phylogenomics unite Cryptomycota and microsporidia.</title>
        <authorList>
            <person name="James T.Y."/>
            <person name="Pelin A."/>
            <person name="Bonen L."/>
            <person name="Ahrendt S."/>
            <person name="Sain D."/>
            <person name="Corradi N."/>
            <person name="Stajich J.E."/>
        </authorList>
    </citation>
    <scope>NUCLEOTIDE SEQUENCE [LARGE SCALE GENOMIC DNA]</scope>
    <source>
        <strain evidence="9 10">CSF55</strain>
    </source>
</reference>
<name>A0A075ARI6_ROZAC</name>
<dbReference type="Proteomes" id="UP000030755">
    <property type="component" value="Unassembled WGS sequence"/>
</dbReference>
<dbReference type="EMBL" id="KE561104">
    <property type="protein sequence ID" value="EPZ32858.1"/>
    <property type="molecule type" value="Genomic_DNA"/>
</dbReference>
<dbReference type="GO" id="GO:0051123">
    <property type="term" value="P:RNA polymerase II preinitiation complex assembly"/>
    <property type="evidence" value="ECO:0007669"/>
    <property type="project" value="InterPro"/>
</dbReference>
<dbReference type="SUPFAM" id="SSF47113">
    <property type="entry name" value="Histone-fold"/>
    <property type="match status" value="1"/>
</dbReference>
<evidence type="ECO:0000256" key="2">
    <source>
        <dbReference type="ARBA" id="ARBA00009788"/>
    </source>
</evidence>
<dbReference type="Pfam" id="PF04719">
    <property type="entry name" value="TAFII28"/>
    <property type="match status" value="1"/>
</dbReference>
<keyword evidence="3" id="KW-0805">Transcription regulation</keyword>
<dbReference type="GO" id="GO:0046982">
    <property type="term" value="F:protein heterodimerization activity"/>
    <property type="evidence" value="ECO:0007669"/>
    <property type="project" value="InterPro"/>
</dbReference>
<dbReference type="Gene3D" id="1.10.20.10">
    <property type="entry name" value="Histone, subunit A"/>
    <property type="match status" value="1"/>
</dbReference>
<feature type="domain" description="TAFII28-like protein" evidence="8">
    <location>
        <begin position="64"/>
        <end position="148"/>
    </location>
</feature>
<evidence type="ECO:0000256" key="5">
    <source>
        <dbReference type="ARBA" id="ARBA00023242"/>
    </source>
</evidence>
<comment type="subcellular location">
    <subcellularLocation>
        <location evidence="1">Nucleus</location>
    </subcellularLocation>
</comment>
<feature type="compositionally biased region" description="Acidic residues" evidence="7">
    <location>
        <begin position="31"/>
        <end position="41"/>
    </location>
</feature>
<evidence type="ECO:0000313" key="9">
    <source>
        <dbReference type="EMBL" id="EPZ32858.1"/>
    </source>
</evidence>
<evidence type="ECO:0000256" key="7">
    <source>
        <dbReference type="SAM" id="MobiDB-lite"/>
    </source>
</evidence>
<dbReference type="InterPro" id="IPR009072">
    <property type="entry name" value="Histone-fold"/>
</dbReference>
<dbReference type="AlphaFoldDB" id="A0A075ARI6"/>
<comment type="similarity">
    <text evidence="2">Belongs to the TAF11 family.</text>
</comment>
<protein>
    <recommendedName>
        <fullName evidence="6">Transcription initiation factor TFIID subunit 11</fullName>
    </recommendedName>
</protein>
<dbReference type="FunFam" id="1.10.20.10:FF:000061">
    <property type="entry name" value="TFIID subunit"/>
    <property type="match status" value="1"/>
</dbReference>
<dbReference type="GO" id="GO:0005669">
    <property type="term" value="C:transcription factor TFIID complex"/>
    <property type="evidence" value="ECO:0007669"/>
    <property type="project" value="EnsemblFungi"/>
</dbReference>
<evidence type="ECO:0000256" key="6">
    <source>
        <dbReference type="ARBA" id="ARBA00072882"/>
    </source>
</evidence>
<keyword evidence="10" id="KW-1185">Reference proteome</keyword>
<evidence type="ECO:0000259" key="8">
    <source>
        <dbReference type="Pfam" id="PF04719"/>
    </source>
</evidence>
<dbReference type="InterPro" id="IPR045127">
    <property type="entry name" value="TAF11-like"/>
</dbReference>
<keyword evidence="5" id="KW-0539">Nucleus</keyword>
<dbReference type="STRING" id="988480.A0A075ARI6"/>
<evidence type="ECO:0000256" key="1">
    <source>
        <dbReference type="ARBA" id="ARBA00004123"/>
    </source>
</evidence>
<accession>A0A075ARI6</accession>
<sequence>MQNSGPFAAPISRFPTPSQLPNIPPVKQPEENELEESDEDLNMNSTPDSIKNKQIELKEKMKYLLANMDDDQMKRYEVYRRSGFPKAAIRKFAQGTLNQSANENTIVVLRGIAKVFVGEVIEEAKNVQSEELETGALTPSQIREAYRRLKKKGVINYHNSTASKRIFL</sequence>
<feature type="region of interest" description="Disordered" evidence="7">
    <location>
        <begin position="1"/>
        <end position="50"/>
    </location>
</feature>
<proteinExistence type="inferred from homology"/>
<evidence type="ECO:0000256" key="4">
    <source>
        <dbReference type="ARBA" id="ARBA00023163"/>
    </source>
</evidence>
<dbReference type="InterPro" id="IPR006809">
    <property type="entry name" value="TAFII28_dom"/>
</dbReference>
<dbReference type="PANTHER" id="PTHR13218:SF8">
    <property type="entry name" value="TRANSCRIPTION INITIATION FACTOR TFIID SUBUNIT 11"/>
    <property type="match status" value="1"/>
</dbReference>
<evidence type="ECO:0000313" key="10">
    <source>
        <dbReference type="Proteomes" id="UP000030755"/>
    </source>
</evidence>
<dbReference type="HOGENOM" id="CLU_088696_2_2_1"/>
<organism evidence="9 10">
    <name type="scientific">Rozella allomycis (strain CSF55)</name>
    <dbReference type="NCBI Taxonomy" id="988480"/>
    <lineage>
        <taxon>Eukaryota</taxon>
        <taxon>Fungi</taxon>
        <taxon>Fungi incertae sedis</taxon>
        <taxon>Cryptomycota</taxon>
        <taxon>Cryptomycota incertae sedis</taxon>
        <taxon>Rozella</taxon>
    </lineage>
</organism>
<gene>
    <name evidence="9" type="ORF">O9G_004301</name>
</gene>
<dbReference type="OrthoDB" id="28335at2759"/>
<dbReference type="CDD" id="cd08048">
    <property type="entry name" value="HFD_TAF11"/>
    <property type="match status" value="1"/>
</dbReference>
<dbReference type="GO" id="GO:0016251">
    <property type="term" value="F:RNA polymerase II general transcription initiation factor activity"/>
    <property type="evidence" value="ECO:0007669"/>
    <property type="project" value="TreeGrafter"/>
</dbReference>